<dbReference type="AlphaFoldDB" id="L0R736"/>
<keyword evidence="1" id="KW-0472">Membrane</keyword>
<protein>
    <submittedName>
        <fullName evidence="2">Uncharacterized protein</fullName>
    </submittedName>
</protein>
<reference evidence="2 3" key="1">
    <citation type="submission" date="2012-10" db="EMBL/GenBank/DDBJ databases">
        <authorList>
            <person name="Genoscope - CEA"/>
        </authorList>
    </citation>
    <scope>NUCLEOTIDE SEQUENCE [LARGE SCALE GENOMIC DNA]</scope>
    <source>
        <strain evidence="3">AM13 / DSM 14728</strain>
    </source>
</reference>
<dbReference type="STRING" id="1121451.DESAM_10046"/>
<dbReference type="EMBL" id="FO203522">
    <property type="protein sequence ID" value="CCO22027.1"/>
    <property type="molecule type" value="Genomic_DNA"/>
</dbReference>
<sequence>MAKKKEFIKYLIAENVWILFLLLCFIPISLLLSDWDSFELSKEILTKTWPIFEPVVAVLTLIVALTLFVVNKHKTWEDSLPKRLTAIFVSAKNNTLLMKAENFPLAGEWDLRAWGQQLGAQILFGDRSLQYFKLTTSSKVNQNGTSKDYEVTFYLEEIPALLKDVNESNEWVLLKGDGKGGICRTRLPFNSSGEGKPFVASKVQKPKDGDLKNQKIFIKEGNMIS</sequence>
<evidence type="ECO:0000256" key="1">
    <source>
        <dbReference type="SAM" id="Phobius"/>
    </source>
</evidence>
<dbReference type="KEGG" id="dhy:DESAM_10046"/>
<dbReference type="RefSeq" id="WP_015334637.1">
    <property type="nucleotide sequence ID" value="NC_020055.1"/>
</dbReference>
<keyword evidence="3" id="KW-1185">Reference proteome</keyword>
<accession>L0R736</accession>
<dbReference type="PATRIC" id="fig|1121451.3.peg.35"/>
<feature type="transmembrane region" description="Helical" evidence="1">
    <location>
        <begin position="12"/>
        <end position="31"/>
    </location>
</feature>
<dbReference type="HOGENOM" id="CLU_1228297_0_0_7"/>
<keyword evidence="1" id="KW-1133">Transmembrane helix</keyword>
<name>L0R736_9BACT</name>
<gene>
    <name evidence="2" type="ORF">DESAM_10046</name>
</gene>
<keyword evidence="1" id="KW-0812">Transmembrane</keyword>
<proteinExistence type="predicted"/>
<feature type="transmembrane region" description="Helical" evidence="1">
    <location>
        <begin position="51"/>
        <end position="70"/>
    </location>
</feature>
<dbReference type="Proteomes" id="UP000010808">
    <property type="component" value="Chromosome"/>
</dbReference>
<dbReference type="OrthoDB" id="9714867at2"/>
<evidence type="ECO:0000313" key="2">
    <source>
        <dbReference type="EMBL" id="CCO22027.1"/>
    </source>
</evidence>
<organism evidence="2 3">
    <name type="scientific">Maridesulfovibrio hydrothermalis AM13 = DSM 14728</name>
    <dbReference type="NCBI Taxonomy" id="1121451"/>
    <lineage>
        <taxon>Bacteria</taxon>
        <taxon>Pseudomonadati</taxon>
        <taxon>Thermodesulfobacteriota</taxon>
        <taxon>Desulfovibrionia</taxon>
        <taxon>Desulfovibrionales</taxon>
        <taxon>Desulfovibrionaceae</taxon>
        <taxon>Maridesulfovibrio</taxon>
    </lineage>
</organism>
<evidence type="ECO:0000313" key="3">
    <source>
        <dbReference type="Proteomes" id="UP000010808"/>
    </source>
</evidence>